<accession>A0ABW3WZW9</accession>
<keyword evidence="10" id="KW-1185">Reference proteome</keyword>
<keyword evidence="4" id="KW-0812">Transmembrane</keyword>
<evidence type="ECO:0000256" key="4">
    <source>
        <dbReference type="ARBA" id="ARBA00022692"/>
    </source>
</evidence>
<keyword evidence="6" id="KW-0472">Membrane</keyword>
<evidence type="ECO:0000256" key="8">
    <source>
        <dbReference type="SAM" id="SignalP"/>
    </source>
</evidence>
<evidence type="ECO:0000313" key="9">
    <source>
        <dbReference type="EMBL" id="MFD1302843.1"/>
    </source>
</evidence>
<dbReference type="SUPFAM" id="SSF56935">
    <property type="entry name" value="Porins"/>
    <property type="match status" value="1"/>
</dbReference>
<evidence type="ECO:0000313" key="10">
    <source>
        <dbReference type="Proteomes" id="UP001597176"/>
    </source>
</evidence>
<keyword evidence="7" id="KW-0998">Cell outer membrane</keyword>
<proteinExistence type="inferred from homology"/>
<feature type="signal peptide" evidence="8">
    <location>
        <begin position="1"/>
        <end position="27"/>
    </location>
</feature>
<dbReference type="Proteomes" id="UP001597176">
    <property type="component" value="Unassembled WGS sequence"/>
</dbReference>
<dbReference type="EMBL" id="JBHTND010000020">
    <property type="protein sequence ID" value="MFD1302843.1"/>
    <property type="molecule type" value="Genomic_DNA"/>
</dbReference>
<keyword evidence="3" id="KW-1134">Transmembrane beta strand</keyword>
<protein>
    <submittedName>
        <fullName evidence="9">OmpP1/FadL family transporter</fullName>
    </submittedName>
</protein>
<evidence type="ECO:0000256" key="7">
    <source>
        <dbReference type="ARBA" id="ARBA00023237"/>
    </source>
</evidence>
<keyword evidence="5 8" id="KW-0732">Signal</keyword>
<reference evidence="10" key="1">
    <citation type="journal article" date="2019" name="Int. J. Syst. Evol. Microbiol.">
        <title>The Global Catalogue of Microorganisms (GCM) 10K type strain sequencing project: providing services to taxonomists for standard genome sequencing and annotation.</title>
        <authorList>
            <consortium name="The Broad Institute Genomics Platform"/>
            <consortium name="The Broad Institute Genome Sequencing Center for Infectious Disease"/>
            <person name="Wu L."/>
            <person name="Ma J."/>
        </authorList>
    </citation>
    <scope>NUCLEOTIDE SEQUENCE [LARGE SCALE GENOMIC DNA]</scope>
    <source>
        <strain evidence="10">CCUG 56108</strain>
    </source>
</reference>
<dbReference type="Pfam" id="PF03349">
    <property type="entry name" value="Toluene_X"/>
    <property type="match status" value="1"/>
</dbReference>
<dbReference type="RefSeq" id="WP_238205222.1">
    <property type="nucleotide sequence ID" value="NZ_JBHTND010000020.1"/>
</dbReference>
<gene>
    <name evidence="9" type="ORF">ACFQ4G_14810</name>
</gene>
<comment type="caution">
    <text evidence="9">The sequence shown here is derived from an EMBL/GenBank/DDBJ whole genome shotgun (WGS) entry which is preliminary data.</text>
</comment>
<dbReference type="PANTHER" id="PTHR35093">
    <property type="entry name" value="OUTER MEMBRANE PROTEIN NMB0088-RELATED"/>
    <property type="match status" value="1"/>
</dbReference>
<sequence>MRTTMRGAALAGISVAVLTSTAGGAFAGAFGIREQSTLAQGEAFAGAASGSGGVSSMFWNPATITMNPGWVSEQNLSFINLSSKITPTEGTNPAFAGLGGSGDIGQGAVIPAGATSYQLSDRLWIGIQTGAPFGLVTKPRDNWAGEVYGRSSRIFSLSFNPIVGFKVNEWLSIAAGPNIEYFRLTLRQALPISPNLLNLPNASLKGESWGVGFTAGVLITPWTGTALGIGYRSSVHHDIEGAFALPAPVSFLSQQVTANLNTPEKLSVGLTQAVSPVARMSLGFEWDNWSRLGTVGIVGRTTGGIATTLPLNYKDGYTYSVGGEYDWSPALTVRAGVAYEQSPIDFSNRSVRLPDSDRFNVSVGGSYRWNEKLTLNIAYSHLFLVGDSKLLAGPGRDYNVPGIALAADTSGSADIVSVGFRYVFGAPAAPIAPAPLVRKF</sequence>
<evidence type="ECO:0000256" key="6">
    <source>
        <dbReference type="ARBA" id="ARBA00023136"/>
    </source>
</evidence>
<organism evidence="9 10">
    <name type="scientific">Methylobacterium marchantiae</name>
    <dbReference type="NCBI Taxonomy" id="600331"/>
    <lineage>
        <taxon>Bacteria</taxon>
        <taxon>Pseudomonadati</taxon>
        <taxon>Pseudomonadota</taxon>
        <taxon>Alphaproteobacteria</taxon>
        <taxon>Hyphomicrobiales</taxon>
        <taxon>Methylobacteriaceae</taxon>
        <taxon>Methylobacterium</taxon>
    </lineage>
</organism>
<feature type="chain" id="PRO_5045261253" evidence="8">
    <location>
        <begin position="28"/>
        <end position="440"/>
    </location>
</feature>
<dbReference type="InterPro" id="IPR005017">
    <property type="entry name" value="OMPP1/FadL/TodX"/>
</dbReference>
<evidence type="ECO:0000256" key="2">
    <source>
        <dbReference type="ARBA" id="ARBA00008163"/>
    </source>
</evidence>
<evidence type="ECO:0000256" key="5">
    <source>
        <dbReference type="ARBA" id="ARBA00022729"/>
    </source>
</evidence>
<dbReference type="Gene3D" id="2.40.160.60">
    <property type="entry name" value="Outer membrane protein transport protein (OMPP1/FadL/TodX)"/>
    <property type="match status" value="1"/>
</dbReference>
<dbReference type="PANTHER" id="PTHR35093:SF8">
    <property type="entry name" value="OUTER MEMBRANE PROTEIN NMB0088-RELATED"/>
    <property type="match status" value="1"/>
</dbReference>
<evidence type="ECO:0000256" key="3">
    <source>
        <dbReference type="ARBA" id="ARBA00022452"/>
    </source>
</evidence>
<evidence type="ECO:0000256" key="1">
    <source>
        <dbReference type="ARBA" id="ARBA00004571"/>
    </source>
</evidence>
<comment type="subcellular location">
    <subcellularLocation>
        <location evidence="1">Cell outer membrane</location>
        <topology evidence="1">Multi-pass membrane protein</topology>
    </subcellularLocation>
</comment>
<name>A0ABW3WZW9_9HYPH</name>
<comment type="similarity">
    <text evidence="2">Belongs to the OmpP1/FadL family.</text>
</comment>